<gene>
    <name evidence="1" type="ORF">MVEN_00550400</name>
</gene>
<keyword evidence="2" id="KW-1185">Reference proteome</keyword>
<evidence type="ECO:0000313" key="2">
    <source>
        <dbReference type="Proteomes" id="UP000620124"/>
    </source>
</evidence>
<dbReference type="AlphaFoldDB" id="A0A8H7D5E0"/>
<protein>
    <recommendedName>
        <fullName evidence="3">FIST domain-containing protein</fullName>
    </recommendedName>
</protein>
<proteinExistence type="predicted"/>
<comment type="caution">
    <text evidence="1">The sequence shown here is derived from an EMBL/GenBank/DDBJ whole genome shotgun (WGS) entry which is preliminary data.</text>
</comment>
<dbReference type="OrthoDB" id="10261040at2759"/>
<evidence type="ECO:0000313" key="1">
    <source>
        <dbReference type="EMBL" id="KAF7362050.1"/>
    </source>
</evidence>
<reference evidence="1" key="1">
    <citation type="submission" date="2020-05" db="EMBL/GenBank/DDBJ databases">
        <title>Mycena genomes resolve the evolution of fungal bioluminescence.</title>
        <authorList>
            <person name="Tsai I.J."/>
        </authorList>
    </citation>
    <scope>NUCLEOTIDE SEQUENCE</scope>
    <source>
        <strain evidence="1">CCC161011</strain>
    </source>
</reference>
<sequence>MNQAFRQAASATVQRLQSKSQIATFLPQRLLLIGQGVAEPSDQVAADLESLAASAQSAATSLLCSSILAGHTSESDDFGDAAIWLGQGAFGKGQEQAVLKSLGLEGGQISSVELSPQTHIPKTVNASSTTPELQSLSAKLAELQDLYCFSLQSDSSDVIYSLVGRSKNGWEGLVGIGTWSDD</sequence>
<dbReference type="Proteomes" id="UP000620124">
    <property type="component" value="Unassembled WGS sequence"/>
</dbReference>
<organism evidence="1 2">
    <name type="scientific">Mycena venus</name>
    <dbReference type="NCBI Taxonomy" id="2733690"/>
    <lineage>
        <taxon>Eukaryota</taxon>
        <taxon>Fungi</taxon>
        <taxon>Dikarya</taxon>
        <taxon>Basidiomycota</taxon>
        <taxon>Agaricomycotina</taxon>
        <taxon>Agaricomycetes</taxon>
        <taxon>Agaricomycetidae</taxon>
        <taxon>Agaricales</taxon>
        <taxon>Marasmiineae</taxon>
        <taxon>Mycenaceae</taxon>
        <taxon>Mycena</taxon>
    </lineage>
</organism>
<dbReference type="EMBL" id="JACAZI010000004">
    <property type="protein sequence ID" value="KAF7362050.1"/>
    <property type="molecule type" value="Genomic_DNA"/>
</dbReference>
<name>A0A8H7D5E0_9AGAR</name>
<accession>A0A8H7D5E0</accession>
<evidence type="ECO:0008006" key="3">
    <source>
        <dbReference type="Google" id="ProtNLM"/>
    </source>
</evidence>